<dbReference type="Gene3D" id="3.40.50.180">
    <property type="entry name" value="Methylesterase CheB, C-terminal domain"/>
    <property type="match status" value="1"/>
</dbReference>
<keyword evidence="11" id="KW-1185">Reference proteome</keyword>
<organism evidence="10 11">
    <name type="scientific">Candidatus Thiothrix phosphatis</name>
    <dbReference type="NCBI Taxonomy" id="3112415"/>
    <lineage>
        <taxon>Bacteria</taxon>
        <taxon>Pseudomonadati</taxon>
        <taxon>Pseudomonadota</taxon>
        <taxon>Gammaproteobacteria</taxon>
        <taxon>Thiotrichales</taxon>
        <taxon>Thiotrichaceae</taxon>
        <taxon>Thiothrix</taxon>
    </lineage>
</organism>
<dbReference type="Gene3D" id="3.30.565.10">
    <property type="entry name" value="Histidine kinase-like ATPase, C-terminal domain"/>
    <property type="match status" value="1"/>
</dbReference>
<feature type="domain" description="PAC" evidence="7">
    <location>
        <begin position="1110"/>
        <end position="1162"/>
    </location>
</feature>
<dbReference type="Pfam" id="PF01739">
    <property type="entry name" value="CheR"/>
    <property type="match status" value="1"/>
</dbReference>
<protein>
    <recommendedName>
        <fullName evidence="2">histidine kinase</fullName>
        <ecNumber evidence="2">2.7.13.3</ecNumber>
    </recommendedName>
</protein>
<dbReference type="Pfam" id="PF01339">
    <property type="entry name" value="CheB_methylest"/>
    <property type="match status" value="1"/>
</dbReference>
<dbReference type="EC" id="2.7.13.3" evidence="2"/>
<dbReference type="InterPro" id="IPR005467">
    <property type="entry name" value="His_kinase_dom"/>
</dbReference>
<dbReference type="InterPro" id="IPR035909">
    <property type="entry name" value="CheB_C"/>
</dbReference>
<dbReference type="InterPro" id="IPR035965">
    <property type="entry name" value="PAS-like_dom_sf"/>
</dbReference>
<dbReference type="SUPFAM" id="SSF47384">
    <property type="entry name" value="Homodimeric domain of signal transducing histidine kinase"/>
    <property type="match status" value="1"/>
</dbReference>
<dbReference type="SUPFAM" id="SSF55874">
    <property type="entry name" value="ATPase domain of HSP90 chaperone/DNA topoisomerase II/histidine kinase"/>
    <property type="match status" value="1"/>
</dbReference>
<evidence type="ECO:0000256" key="3">
    <source>
        <dbReference type="PROSITE-ProRule" id="PRU00050"/>
    </source>
</evidence>
<dbReference type="InterPro" id="IPR029063">
    <property type="entry name" value="SAM-dependent_MTases_sf"/>
</dbReference>
<dbReference type="InterPro" id="IPR036890">
    <property type="entry name" value="HATPase_C_sf"/>
</dbReference>
<keyword evidence="3" id="KW-0145">Chemotaxis</keyword>
<dbReference type="EMBL" id="JAYMYJ010000110">
    <property type="protein sequence ID" value="MEB4591587.1"/>
    <property type="molecule type" value="Genomic_DNA"/>
</dbReference>
<dbReference type="Gene3D" id="3.40.50.150">
    <property type="entry name" value="Vaccinia Virus protein VP39"/>
    <property type="match status" value="1"/>
</dbReference>
<dbReference type="SUPFAM" id="SSF53335">
    <property type="entry name" value="S-adenosyl-L-methionine-dependent methyltransferases"/>
    <property type="match status" value="1"/>
</dbReference>
<dbReference type="Proteomes" id="UP001308005">
    <property type="component" value="Unassembled WGS sequence"/>
</dbReference>
<dbReference type="CDD" id="cd16434">
    <property type="entry name" value="CheB-CheR_fusion"/>
    <property type="match status" value="1"/>
</dbReference>
<evidence type="ECO:0000259" key="9">
    <source>
        <dbReference type="PROSITE" id="PS50123"/>
    </source>
</evidence>
<dbReference type="CDD" id="cd00082">
    <property type="entry name" value="HisKA"/>
    <property type="match status" value="1"/>
</dbReference>
<feature type="domain" description="Histidine kinase" evidence="5">
    <location>
        <begin position="1182"/>
        <end position="1396"/>
    </location>
</feature>
<dbReference type="Pfam" id="PF13596">
    <property type="entry name" value="PAS_10"/>
    <property type="match status" value="1"/>
</dbReference>
<dbReference type="SMART" id="SM00388">
    <property type="entry name" value="HisKA"/>
    <property type="match status" value="1"/>
</dbReference>
<keyword evidence="4" id="KW-0175">Coiled coil</keyword>
<evidence type="ECO:0000256" key="4">
    <source>
        <dbReference type="SAM" id="Coils"/>
    </source>
</evidence>
<dbReference type="SUPFAM" id="SSF47757">
    <property type="entry name" value="Chemotaxis receptor methyltransferase CheR, N-terminal domain"/>
    <property type="match status" value="1"/>
</dbReference>
<dbReference type="InterPro" id="IPR050903">
    <property type="entry name" value="Bact_Chemotaxis_MeTrfase"/>
</dbReference>
<feature type="domain" description="CheR-type methyltransferase" evidence="9">
    <location>
        <begin position="226"/>
        <end position="480"/>
    </location>
</feature>
<dbReference type="InterPro" id="IPR022641">
    <property type="entry name" value="CheR_N"/>
</dbReference>
<dbReference type="Pfam" id="PF03705">
    <property type="entry name" value="CheR_N"/>
    <property type="match status" value="1"/>
</dbReference>
<dbReference type="PRINTS" id="PR00996">
    <property type="entry name" value="CHERMTFRASE"/>
</dbReference>
<evidence type="ECO:0000256" key="2">
    <source>
        <dbReference type="ARBA" id="ARBA00012438"/>
    </source>
</evidence>
<dbReference type="InterPro" id="IPR003594">
    <property type="entry name" value="HATPase_dom"/>
</dbReference>
<dbReference type="SMART" id="SM00091">
    <property type="entry name" value="PAS"/>
    <property type="match status" value="2"/>
</dbReference>
<dbReference type="Gene3D" id="3.30.450.40">
    <property type="match status" value="1"/>
</dbReference>
<dbReference type="InterPro" id="IPR013655">
    <property type="entry name" value="PAS_fold_3"/>
</dbReference>
<sequence>MPDNKPPNDYHTTRAAIPVVAGIGASAGGLEALKRLFRTLPDDTGVCFVLIQHLDPNHESLMADLLSNYTSMPVVQIREETVVQANHVYVIPPNKYLFLSNATLKLSDPVERRGMRMAIDFFLRSLAEDMQEKAIGIILSGTGSDGTQGIKAIKENGGMVMVQSPASAQYDGMPRNAINTGVVDEVLDVEDMAATLVRYIRHPYVSHASSSLKEDEEDYLQTILGILRARANYDFRCYKKGTLTRRIQRRMGLKQIDKPEDYIHYLRSQPDEVTQLFKDLLIGVTSFFRDEDAFKILEEDVVDKLVEYAHNDDVLRVWAPGCASGEEAYSIGILFMERLQARNCNAQLQIFASDIDEVALETARNGVYPDSIASDVSPRRLEQFFEKVGEHYRVVKPLRESIVFASQNVVRDAPFSRLDLISCRNLLIYLKPEIQKKLFSLFHFALKPDGYLFLGGSETIGQQSGLFDTVNKKFRVYQRIGSRHPGGLEFPILSEQGKGPVLPIRANTPQLTSAALAQQALLEEFAPAAVLVNRNDQILYYYGATGEYLIQPTGEPTQNLVYMARDGLRTKLRSAVLKARRESCRVQVTADYQHADKSRHQADIVVSPVMSSSRPDDGLLLVAFIPGEHISSGVSEQHHDGDIDENIVHQLEAELAGTREDLQSTIEELESSNEELKASNEEVMSMNEELQSTNEELETSKEELQSVNEELNTVNTQLQDKVAELAAANDDLSNLFSSTDLATLFLDTQFRIKRYTPYTTRLFKLIPSDIGRSVEDIATLVIDSGLLQDAQRVLDRLETVEREVQTTQGRWFLQRVVPYRTQDNRIDGVLITWTDVSQLKQAQNELQAMNQTLEVRVAKRAGYANLLRDVAKLANHAEAIAPAVEAIINRLCSALGWPLAHAYMLTVDKEQNLKHAGLWSAKAEKRYRPLLEATQELALGEEKSMPARVLRDKQSYWLSGGELDESCSRSVILHQLGLNTLAAFPVLVGREAFAVIELFHPEPLAKEVELLDVLEQVGTELGRVVERARNQALLRESEERFRHMSDKSPAFIWLCDEDGDSQWFNQRWLDFTGRSLEEELGNDWTQLIHPDDRNSFLAIFQGAVQARAEFEVEWRLHQHNNGYRWLLGRGVPRLASSRHFLGYIVTCIDITARKEAEEQARRHLAELSHLGRVAIAGEMASGLAHEINQPLAAISNYAQGMRRLLEHDGVAVDKLIPVLDKLSVQANRAGDIIHRLREFIQTGHPAKKPEDINQLIRDSAQLWQPEARLAGIQVSYELDGALPGIAVDAIQIQQVLLNLIHNAIEAMAESKGQPQELAVQTRQNQDGNIEIIIRDSGPGMSEEELEKLFHPFFTTKTKGMGLGVSISKTIIEAHGGVLSAFPNPDRGMSFRIVLPV</sequence>
<feature type="domain" description="PAS" evidence="6">
    <location>
        <begin position="1037"/>
        <end position="1107"/>
    </location>
</feature>
<feature type="domain" description="PAC" evidence="7">
    <location>
        <begin position="798"/>
        <end position="848"/>
    </location>
</feature>
<dbReference type="Pfam" id="PF00512">
    <property type="entry name" value="HisKA"/>
    <property type="match status" value="1"/>
</dbReference>
<dbReference type="SUPFAM" id="SSF52738">
    <property type="entry name" value="Methylesterase CheB, C-terminal domain"/>
    <property type="match status" value="1"/>
</dbReference>
<dbReference type="InterPro" id="IPR029016">
    <property type="entry name" value="GAF-like_dom_sf"/>
</dbReference>
<evidence type="ECO:0000313" key="10">
    <source>
        <dbReference type="EMBL" id="MEB4591587.1"/>
    </source>
</evidence>
<keyword evidence="3" id="KW-0378">Hydrolase</keyword>
<comment type="catalytic activity">
    <reaction evidence="1">
        <text>ATP + protein L-histidine = ADP + protein N-phospho-L-histidine.</text>
        <dbReference type="EC" id="2.7.13.3"/>
    </reaction>
</comment>
<gene>
    <name evidence="10" type="ORF">VSS37_11395</name>
</gene>
<dbReference type="InterPro" id="IPR022642">
    <property type="entry name" value="CheR_C"/>
</dbReference>
<reference evidence="11" key="1">
    <citation type="submission" date="2023-07" db="EMBL/GenBank/DDBJ databases">
        <title>The carbon used by Thiothrix.</title>
        <authorList>
            <person name="Chen L."/>
        </authorList>
    </citation>
    <scope>NUCLEOTIDE SEQUENCE [LARGE SCALE GENOMIC DNA]</scope>
</reference>
<dbReference type="PANTHER" id="PTHR24422:SF27">
    <property type="entry name" value="PROTEIN-GLUTAMATE O-METHYLTRANSFERASE"/>
    <property type="match status" value="1"/>
</dbReference>
<feature type="active site" evidence="3">
    <location>
        <position position="53"/>
    </location>
</feature>
<dbReference type="InterPro" id="IPR000780">
    <property type="entry name" value="CheR_MeTrfase"/>
</dbReference>
<feature type="active site" evidence="3">
    <location>
        <position position="145"/>
    </location>
</feature>
<dbReference type="SUPFAM" id="SSF55785">
    <property type="entry name" value="PYP-like sensor domain (PAS domain)"/>
    <property type="match status" value="2"/>
</dbReference>
<evidence type="ECO:0000256" key="1">
    <source>
        <dbReference type="ARBA" id="ARBA00000085"/>
    </source>
</evidence>
<dbReference type="InterPro" id="IPR000673">
    <property type="entry name" value="Sig_transdc_resp-reg_Me-estase"/>
</dbReference>
<dbReference type="Pfam" id="PF08447">
    <property type="entry name" value="PAS_3"/>
    <property type="match status" value="1"/>
</dbReference>
<dbReference type="Gene3D" id="1.10.287.130">
    <property type="match status" value="1"/>
</dbReference>
<dbReference type="InterPro" id="IPR001610">
    <property type="entry name" value="PAC"/>
</dbReference>
<dbReference type="Pfam" id="PF02518">
    <property type="entry name" value="HATPase_c"/>
    <property type="match status" value="1"/>
</dbReference>
<dbReference type="PANTHER" id="PTHR24422">
    <property type="entry name" value="CHEMOTAXIS PROTEIN METHYLTRANSFERASE"/>
    <property type="match status" value="1"/>
</dbReference>
<evidence type="ECO:0000259" key="6">
    <source>
        <dbReference type="PROSITE" id="PS50112"/>
    </source>
</evidence>
<dbReference type="SUPFAM" id="SSF55781">
    <property type="entry name" value="GAF domain-like"/>
    <property type="match status" value="1"/>
</dbReference>
<evidence type="ECO:0000259" key="8">
    <source>
        <dbReference type="PROSITE" id="PS50122"/>
    </source>
</evidence>
<dbReference type="SMART" id="SM00086">
    <property type="entry name" value="PAC"/>
    <property type="match status" value="2"/>
</dbReference>
<dbReference type="SMART" id="SM00387">
    <property type="entry name" value="HATPase_c"/>
    <property type="match status" value="1"/>
</dbReference>
<proteinExistence type="predicted"/>
<dbReference type="Gene3D" id="3.30.450.20">
    <property type="entry name" value="PAS domain"/>
    <property type="match status" value="2"/>
</dbReference>
<accession>A0ABU6CYH6</accession>
<evidence type="ECO:0000313" key="11">
    <source>
        <dbReference type="Proteomes" id="UP001308005"/>
    </source>
</evidence>
<dbReference type="PROSITE" id="PS50109">
    <property type="entry name" value="HIS_KIN"/>
    <property type="match status" value="1"/>
</dbReference>
<feature type="coiled-coil region" evidence="4">
    <location>
        <begin position="648"/>
        <end position="735"/>
    </location>
</feature>
<feature type="domain" description="CheB-type methylesterase" evidence="8">
    <location>
        <begin position="20"/>
        <end position="203"/>
    </location>
</feature>
<dbReference type="CDD" id="cd00130">
    <property type="entry name" value="PAS"/>
    <property type="match status" value="1"/>
</dbReference>
<evidence type="ECO:0000259" key="5">
    <source>
        <dbReference type="PROSITE" id="PS50109"/>
    </source>
</evidence>
<dbReference type="InterPro" id="IPR000014">
    <property type="entry name" value="PAS"/>
</dbReference>
<evidence type="ECO:0000259" key="7">
    <source>
        <dbReference type="PROSITE" id="PS50113"/>
    </source>
</evidence>
<dbReference type="PROSITE" id="PS50122">
    <property type="entry name" value="CHEB"/>
    <property type="match status" value="1"/>
</dbReference>
<dbReference type="InterPro" id="IPR003661">
    <property type="entry name" value="HisK_dim/P_dom"/>
</dbReference>
<comment type="caution">
    <text evidence="10">The sequence shown here is derived from an EMBL/GenBank/DDBJ whole genome shotgun (WGS) entry which is preliminary data.</text>
</comment>
<dbReference type="PROSITE" id="PS50112">
    <property type="entry name" value="PAS"/>
    <property type="match status" value="1"/>
</dbReference>
<reference evidence="10 11" key="2">
    <citation type="submission" date="2024-01" db="EMBL/GenBank/DDBJ databases">
        <authorList>
            <person name="Xie X."/>
        </authorList>
    </citation>
    <scope>NUCLEOTIDE SEQUENCE [LARGE SCALE GENOMIC DNA]</scope>
    <source>
        <strain evidence="10">SCUT-1</strain>
    </source>
</reference>
<dbReference type="NCBIfam" id="TIGR00229">
    <property type="entry name" value="sensory_box"/>
    <property type="match status" value="1"/>
</dbReference>
<dbReference type="RefSeq" id="WP_324695297.1">
    <property type="nucleotide sequence ID" value="NZ_JAYMYJ010000110.1"/>
</dbReference>
<feature type="active site" evidence="3">
    <location>
        <position position="26"/>
    </location>
</feature>
<name>A0ABU6CYH6_9GAMM</name>
<dbReference type="PROSITE" id="PS50113">
    <property type="entry name" value="PAC"/>
    <property type="match status" value="2"/>
</dbReference>
<dbReference type="SMART" id="SM00138">
    <property type="entry name" value="MeTrc"/>
    <property type="match status" value="1"/>
</dbReference>
<dbReference type="PROSITE" id="PS50123">
    <property type="entry name" value="CHER"/>
    <property type="match status" value="1"/>
</dbReference>
<dbReference type="InterPro" id="IPR036097">
    <property type="entry name" value="HisK_dim/P_sf"/>
</dbReference>
<dbReference type="InterPro" id="IPR000700">
    <property type="entry name" value="PAS-assoc_C"/>
</dbReference>